<evidence type="ECO:0000313" key="3">
    <source>
        <dbReference type="Proteomes" id="UP000177894"/>
    </source>
</evidence>
<dbReference type="KEGG" id="cfm:BJL90_17245"/>
<dbReference type="Pfam" id="PF03698">
    <property type="entry name" value="UPF0180"/>
    <property type="match status" value="1"/>
</dbReference>
<dbReference type="Proteomes" id="UP000192478">
    <property type="component" value="Chromosome"/>
</dbReference>
<gene>
    <name evidence="1" type="ORF">BJL90_17245</name>
    <name evidence="2" type="ORF">CLFO_24010</name>
</gene>
<dbReference type="Proteomes" id="UP000177894">
    <property type="component" value="Chromosome"/>
</dbReference>
<sequence length="87" mass="9983">MQNKLVAVQEGLHEVAEVLRRKGYKVTTIDEAEEPIDAIIYSNHSRHYLAHNMTGKINIPSYNQFVKMVNIDEIGIENIATFLKELE</sequence>
<evidence type="ECO:0000313" key="4">
    <source>
        <dbReference type="Proteomes" id="UP000192478"/>
    </source>
</evidence>
<accession>A0AAC9RMC4</accession>
<evidence type="ECO:0000313" key="1">
    <source>
        <dbReference type="EMBL" id="AOY77444.1"/>
    </source>
</evidence>
<reference evidence="2 4" key="2">
    <citation type="submission" date="2017-03" db="EMBL/GenBank/DDBJ databases">
        <title>Complete sequence of Clostridium formicaceticum DSM 92.</title>
        <authorList>
            <person name="Poehlein A."/>
            <person name="Karl M."/>
            <person name="Bengelsdorf F.R."/>
            <person name="Duerre P."/>
            <person name="Daniel R."/>
        </authorList>
    </citation>
    <scope>NUCLEOTIDE SEQUENCE [LARGE SCALE GENOMIC DNA]</scope>
    <source>
        <strain evidence="2 4">DSM 92</strain>
    </source>
</reference>
<name>A0AAC9RMC4_9CLOT</name>
<evidence type="ECO:0000313" key="2">
    <source>
        <dbReference type="EMBL" id="ARE88000.1"/>
    </source>
</evidence>
<reference evidence="1 3" key="1">
    <citation type="submission" date="2016-10" db="EMBL/GenBank/DDBJ databases">
        <title>Complete Genome Sequence of Acetogen Clostridium formicoaceticum ATCC 27076.</title>
        <authorList>
            <person name="Bao T."/>
            <person name="Cheng C."/>
            <person name="Zhao J."/>
            <person name="Yang S.-T."/>
            <person name="Wang J."/>
            <person name="Wang M."/>
        </authorList>
    </citation>
    <scope>NUCLEOTIDE SEQUENCE [LARGE SCALE GENOMIC DNA]</scope>
    <source>
        <strain evidence="1 3">ATCC 27076</strain>
    </source>
</reference>
<organism evidence="2 4">
    <name type="scientific">Clostridium formicaceticum</name>
    <dbReference type="NCBI Taxonomy" id="1497"/>
    <lineage>
        <taxon>Bacteria</taxon>
        <taxon>Bacillati</taxon>
        <taxon>Bacillota</taxon>
        <taxon>Clostridia</taxon>
        <taxon>Eubacteriales</taxon>
        <taxon>Clostridiaceae</taxon>
        <taxon>Clostridium</taxon>
    </lineage>
</organism>
<keyword evidence="3" id="KW-1185">Reference proteome</keyword>
<protein>
    <recommendedName>
        <fullName evidence="5">YkuS family protein</fullName>
    </recommendedName>
</protein>
<dbReference type="EMBL" id="CP020559">
    <property type="protein sequence ID" value="ARE88000.1"/>
    <property type="molecule type" value="Genomic_DNA"/>
</dbReference>
<proteinExistence type="predicted"/>
<evidence type="ECO:0008006" key="5">
    <source>
        <dbReference type="Google" id="ProtNLM"/>
    </source>
</evidence>
<dbReference type="AlphaFoldDB" id="A0AAC9RMC4"/>
<dbReference type="RefSeq" id="WP_070970933.1">
    <property type="nucleotide sequence ID" value="NZ_CP017603.1"/>
</dbReference>
<dbReference type="InterPro" id="IPR005370">
    <property type="entry name" value="UPF0180"/>
</dbReference>
<dbReference type="EMBL" id="CP017603">
    <property type="protein sequence ID" value="AOY77444.1"/>
    <property type="molecule type" value="Genomic_DNA"/>
</dbReference>